<dbReference type="SUPFAM" id="SSF46785">
    <property type="entry name" value="Winged helix' DNA-binding domain"/>
    <property type="match status" value="1"/>
</dbReference>
<dbReference type="AlphaFoldDB" id="A0A2N5XRP5"/>
<evidence type="ECO:0000256" key="1">
    <source>
        <dbReference type="ARBA" id="ARBA00009437"/>
    </source>
</evidence>
<dbReference type="PRINTS" id="PR00039">
    <property type="entry name" value="HTHLYSR"/>
</dbReference>
<dbReference type="InterPro" id="IPR036388">
    <property type="entry name" value="WH-like_DNA-bd_sf"/>
</dbReference>
<dbReference type="Pfam" id="PF03466">
    <property type="entry name" value="LysR_substrate"/>
    <property type="match status" value="1"/>
</dbReference>
<dbReference type="Proteomes" id="UP000234881">
    <property type="component" value="Unassembled WGS sequence"/>
</dbReference>
<dbReference type="GO" id="GO:0003700">
    <property type="term" value="F:DNA-binding transcription factor activity"/>
    <property type="evidence" value="ECO:0007669"/>
    <property type="project" value="InterPro"/>
</dbReference>
<organism evidence="6 7">
    <name type="scientific">Cohaesibacter celericrescens</name>
    <dbReference type="NCBI Taxonomy" id="2067669"/>
    <lineage>
        <taxon>Bacteria</taxon>
        <taxon>Pseudomonadati</taxon>
        <taxon>Pseudomonadota</taxon>
        <taxon>Alphaproteobacteria</taxon>
        <taxon>Hyphomicrobiales</taxon>
        <taxon>Cohaesibacteraceae</taxon>
    </lineage>
</organism>
<reference evidence="6 7" key="1">
    <citation type="submission" date="2018-01" db="EMBL/GenBank/DDBJ databases">
        <title>The draft genome sequence of Cohaesibacter sp. H1304.</title>
        <authorList>
            <person name="Wang N.-N."/>
            <person name="Du Z.-J."/>
        </authorList>
    </citation>
    <scope>NUCLEOTIDE SEQUENCE [LARGE SCALE GENOMIC DNA]</scope>
    <source>
        <strain evidence="6 7">H1304</strain>
    </source>
</reference>
<keyword evidence="7" id="KW-1185">Reference proteome</keyword>
<dbReference type="InterPro" id="IPR036390">
    <property type="entry name" value="WH_DNA-bd_sf"/>
</dbReference>
<gene>
    <name evidence="6" type="ORF">C0081_11015</name>
</gene>
<evidence type="ECO:0000256" key="2">
    <source>
        <dbReference type="ARBA" id="ARBA00023015"/>
    </source>
</evidence>
<dbReference type="InterPro" id="IPR005119">
    <property type="entry name" value="LysR_subst-bd"/>
</dbReference>
<dbReference type="OrthoDB" id="1631201at2"/>
<feature type="domain" description="HTH lysR-type" evidence="5">
    <location>
        <begin position="5"/>
        <end position="62"/>
    </location>
</feature>
<dbReference type="SUPFAM" id="SSF53850">
    <property type="entry name" value="Periplasmic binding protein-like II"/>
    <property type="match status" value="1"/>
</dbReference>
<dbReference type="InterPro" id="IPR000847">
    <property type="entry name" value="LysR_HTH_N"/>
</dbReference>
<evidence type="ECO:0000313" key="6">
    <source>
        <dbReference type="EMBL" id="PLW77135.1"/>
    </source>
</evidence>
<sequence>MMKSLDPKLLQAFVLLVETGSVSETARKVGRTQPAVTLQIQRLESSVGTKLFSTIGRRFVLTSEGELLLGYARTILQLQNEVHVRLSAPKLDGQVILGVPDLYAAALLPQILSSFFTAYPNVEIILQSRLSSPLVAQVTQNEIDLALVTGMRAFPNGQVVADEPLVWVTSEMTSSLNVETVPLAMLPIGNVFRDIALDALQAIGRKWKIQLVSEGMAGLQAAVMSGSLVTVIAKSAVVPGMRVLGKADSFPTLSSVQLVLYQASARSNPAAEALADVIRVHFASSGSLIKIDKTQAGSGSF</sequence>
<dbReference type="PANTHER" id="PTHR30579">
    <property type="entry name" value="TRANSCRIPTIONAL REGULATOR"/>
    <property type="match status" value="1"/>
</dbReference>
<comment type="caution">
    <text evidence="6">The sequence shown here is derived from an EMBL/GenBank/DDBJ whole genome shotgun (WGS) entry which is preliminary data.</text>
</comment>
<evidence type="ECO:0000256" key="4">
    <source>
        <dbReference type="ARBA" id="ARBA00023163"/>
    </source>
</evidence>
<protein>
    <submittedName>
        <fullName evidence="6">LysR family transcriptional regulator</fullName>
    </submittedName>
</protein>
<name>A0A2N5XRP5_9HYPH</name>
<keyword evidence="2" id="KW-0805">Transcription regulation</keyword>
<dbReference type="EMBL" id="PKUQ01000020">
    <property type="protein sequence ID" value="PLW77135.1"/>
    <property type="molecule type" value="Genomic_DNA"/>
</dbReference>
<dbReference type="PANTHER" id="PTHR30579:SF7">
    <property type="entry name" value="HTH-TYPE TRANSCRIPTIONAL REGULATOR LRHA-RELATED"/>
    <property type="match status" value="1"/>
</dbReference>
<dbReference type="PROSITE" id="PS50931">
    <property type="entry name" value="HTH_LYSR"/>
    <property type="match status" value="1"/>
</dbReference>
<dbReference type="RefSeq" id="WP_101533887.1">
    <property type="nucleotide sequence ID" value="NZ_JBFHIU010000077.1"/>
</dbReference>
<keyword evidence="4" id="KW-0804">Transcription</keyword>
<proteinExistence type="inferred from homology"/>
<dbReference type="Pfam" id="PF00126">
    <property type="entry name" value="HTH_1"/>
    <property type="match status" value="1"/>
</dbReference>
<dbReference type="Gene3D" id="3.40.190.10">
    <property type="entry name" value="Periplasmic binding protein-like II"/>
    <property type="match status" value="2"/>
</dbReference>
<comment type="similarity">
    <text evidence="1">Belongs to the LysR transcriptional regulatory family.</text>
</comment>
<keyword evidence="3" id="KW-0238">DNA-binding</keyword>
<dbReference type="Gene3D" id="1.10.10.10">
    <property type="entry name" value="Winged helix-like DNA-binding domain superfamily/Winged helix DNA-binding domain"/>
    <property type="match status" value="1"/>
</dbReference>
<dbReference type="InterPro" id="IPR050176">
    <property type="entry name" value="LTTR"/>
</dbReference>
<evidence type="ECO:0000313" key="7">
    <source>
        <dbReference type="Proteomes" id="UP000234881"/>
    </source>
</evidence>
<accession>A0A2N5XRP5</accession>
<dbReference type="GO" id="GO:0003677">
    <property type="term" value="F:DNA binding"/>
    <property type="evidence" value="ECO:0007669"/>
    <property type="project" value="UniProtKB-KW"/>
</dbReference>
<evidence type="ECO:0000259" key="5">
    <source>
        <dbReference type="PROSITE" id="PS50931"/>
    </source>
</evidence>
<evidence type="ECO:0000256" key="3">
    <source>
        <dbReference type="ARBA" id="ARBA00023125"/>
    </source>
</evidence>